<proteinExistence type="predicted"/>
<evidence type="ECO:0000313" key="3">
    <source>
        <dbReference type="Proteomes" id="UP001055219"/>
    </source>
</evidence>
<dbReference type="AlphaFoldDB" id="A0A9P9Y0S6"/>
<evidence type="ECO:0000313" key="2">
    <source>
        <dbReference type="EMBL" id="KAI6781392.1"/>
    </source>
</evidence>
<evidence type="ECO:0000256" key="1">
    <source>
        <dbReference type="SAM" id="MobiDB-lite"/>
    </source>
</evidence>
<dbReference type="GeneID" id="75828797"/>
<feature type="compositionally biased region" description="Basic and acidic residues" evidence="1">
    <location>
        <begin position="102"/>
        <end position="125"/>
    </location>
</feature>
<protein>
    <submittedName>
        <fullName evidence="2">Uncharacterized protein</fullName>
    </submittedName>
</protein>
<keyword evidence="3" id="KW-1185">Reference proteome</keyword>
<feature type="region of interest" description="Disordered" evidence="1">
    <location>
        <begin position="102"/>
        <end position="179"/>
    </location>
</feature>
<feature type="region of interest" description="Disordered" evidence="1">
    <location>
        <begin position="1"/>
        <end position="66"/>
    </location>
</feature>
<comment type="caution">
    <text evidence="2">The sequence shown here is derived from an EMBL/GenBank/DDBJ whole genome shotgun (WGS) entry which is preliminary data.</text>
</comment>
<dbReference type="Proteomes" id="UP001055219">
    <property type="component" value="Unassembled WGS sequence"/>
</dbReference>
<dbReference type="RefSeq" id="XP_051362248.1">
    <property type="nucleotide sequence ID" value="XM_051506461.1"/>
</dbReference>
<accession>A0A9P9Y0S6</accession>
<sequence>MSAYDYHNYYEPRSRHPPPYPPSSRRRSYSPPGSSHRSSQPRRRSTAPRSRPTPYHEKQHEDCEGSKCKAIEKEYGGFGWTEGIALAAMAGLALFNYDKAYEKHKEKSEREDREAERRREREEKRRKGGARRSSSSRRDDEDFYKEESRRGSYERRRYEEEEDDYERERDGRGSSRRGH</sequence>
<feature type="compositionally biased region" description="Basic and acidic residues" evidence="1">
    <location>
        <begin position="54"/>
        <end position="66"/>
    </location>
</feature>
<organism evidence="2 3">
    <name type="scientific">Emericellopsis cladophorae</name>
    <dbReference type="NCBI Taxonomy" id="2686198"/>
    <lineage>
        <taxon>Eukaryota</taxon>
        <taxon>Fungi</taxon>
        <taxon>Dikarya</taxon>
        <taxon>Ascomycota</taxon>
        <taxon>Pezizomycotina</taxon>
        <taxon>Sordariomycetes</taxon>
        <taxon>Hypocreomycetidae</taxon>
        <taxon>Hypocreales</taxon>
        <taxon>Bionectriaceae</taxon>
        <taxon>Emericellopsis</taxon>
    </lineage>
</organism>
<reference evidence="2" key="2">
    <citation type="submission" date="2022-07" db="EMBL/GenBank/DDBJ databases">
        <authorList>
            <person name="Goncalves M.F.M."/>
            <person name="Hilario S."/>
            <person name="Van De Peer Y."/>
            <person name="Esteves A.C."/>
            <person name="Alves A."/>
        </authorList>
    </citation>
    <scope>NUCLEOTIDE SEQUENCE</scope>
    <source>
        <strain evidence="2">MUM 19.33</strain>
    </source>
</reference>
<dbReference type="OrthoDB" id="10573337at2759"/>
<feature type="compositionally biased region" description="Low complexity" evidence="1">
    <location>
        <begin position="29"/>
        <end position="38"/>
    </location>
</feature>
<name>A0A9P9Y0S6_9HYPO</name>
<dbReference type="EMBL" id="JAGIXG020000022">
    <property type="protein sequence ID" value="KAI6781392.1"/>
    <property type="molecule type" value="Genomic_DNA"/>
</dbReference>
<feature type="compositionally biased region" description="Basic and acidic residues" evidence="1">
    <location>
        <begin position="136"/>
        <end position="159"/>
    </location>
</feature>
<gene>
    <name evidence="2" type="ORF">J7T54_002285</name>
</gene>
<reference evidence="2" key="1">
    <citation type="journal article" date="2021" name="J Fungi (Basel)">
        <title>Genomic and Metabolomic Analyses of the Marine Fungus Emericellopsis cladophorae: Insights into Saltwater Adaptability Mechanisms and Its Biosynthetic Potential.</title>
        <authorList>
            <person name="Goncalves M.F.M."/>
            <person name="Hilario S."/>
            <person name="Van de Peer Y."/>
            <person name="Esteves A.C."/>
            <person name="Alves A."/>
        </authorList>
    </citation>
    <scope>NUCLEOTIDE SEQUENCE</scope>
    <source>
        <strain evidence="2">MUM 19.33</strain>
    </source>
</reference>